<comment type="catalytic activity">
    <reaction evidence="3">
        <text>2 GTP = 3',3'-c-di-GMP + 2 diphosphate</text>
        <dbReference type="Rhea" id="RHEA:24898"/>
        <dbReference type="ChEBI" id="CHEBI:33019"/>
        <dbReference type="ChEBI" id="CHEBI:37565"/>
        <dbReference type="ChEBI" id="CHEBI:58805"/>
        <dbReference type="EC" id="2.7.7.65"/>
    </reaction>
</comment>
<dbReference type="NCBIfam" id="TIGR00254">
    <property type="entry name" value="GGDEF"/>
    <property type="match status" value="1"/>
</dbReference>
<dbReference type="SUPFAM" id="SSF55073">
    <property type="entry name" value="Nucleotide cyclase"/>
    <property type="match status" value="1"/>
</dbReference>
<evidence type="ECO:0000313" key="7">
    <source>
        <dbReference type="Proteomes" id="UP001169862"/>
    </source>
</evidence>
<comment type="cofactor">
    <cofactor evidence="1">
        <name>Mg(2+)</name>
        <dbReference type="ChEBI" id="CHEBI:18420"/>
    </cofactor>
</comment>
<protein>
    <recommendedName>
        <fullName evidence="2">diguanylate cyclase</fullName>
        <ecNumber evidence="2">2.7.7.65</ecNumber>
    </recommendedName>
</protein>
<dbReference type="CDD" id="cd01949">
    <property type="entry name" value="GGDEF"/>
    <property type="match status" value="1"/>
</dbReference>
<proteinExistence type="predicted"/>
<dbReference type="GO" id="GO:0052621">
    <property type="term" value="F:diguanylate cyclase activity"/>
    <property type="evidence" value="ECO:0007669"/>
    <property type="project" value="UniProtKB-EC"/>
</dbReference>
<gene>
    <name evidence="6" type="ORF">Q4490_07005</name>
</gene>
<dbReference type="Proteomes" id="UP001169862">
    <property type="component" value="Unassembled WGS sequence"/>
</dbReference>
<dbReference type="PANTHER" id="PTHR45138">
    <property type="entry name" value="REGULATORY COMPONENTS OF SENSORY TRANSDUCTION SYSTEM"/>
    <property type="match status" value="1"/>
</dbReference>
<dbReference type="InterPro" id="IPR043128">
    <property type="entry name" value="Rev_trsase/Diguanyl_cyclase"/>
</dbReference>
<feature type="region of interest" description="Disordered" evidence="4">
    <location>
        <begin position="327"/>
        <end position="348"/>
    </location>
</feature>
<dbReference type="PANTHER" id="PTHR45138:SF9">
    <property type="entry name" value="DIGUANYLATE CYCLASE DGCM-RELATED"/>
    <property type="match status" value="1"/>
</dbReference>
<evidence type="ECO:0000313" key="6">
    <source>
        <dbReference type="EMBL" id="MDO6453309.1"/>
    </source>
</evidence>
<name>A0AAW7XJR9_9GAMM</name>
<dbReference type="EC" id="2.7.7.65" evidence="2"/>
<accession>A0AAW7XJR9</accession>
<dbReference type="InterPro" id="IPR029787">
    <property type="entry name" value="Nucleotide_cyclase"/>
</dbReference>
<evidence type="ECO:0000256" key="1">
    <source>
        <dbReference type="ARBA" id="ARBA00001946"/>
    </source>
</evidence>
<organism evidence="6 7">
    <name type="scientific">Neptunomonas phycophila</name>
    <dbReference type="NCBI Taxonomy" id="1572645"/>
    <lineage>
        <taxon>Bacteria</taxon>
        <taxon>Pseudomonadati</taxon>
        <taxon>Pseudomonadota</taxon>
        <taxon>Gammaproteobacteria</taxon>
        <taxon>Oceanospirillales</taxon>
        <taxon>Oceanospirillaceae</taxon>
        <taxon>Neptunomonas</taxon>
    </lineage>
</organism>
<evidence type="ECO:0000256" key="2">
    <source>
        <dbReference type="ARBA" id="ARBA00012528"/>
    </source>
</evidence>
<dbReference type="SMART" id="SM00267">
    <property type="entry name" value="GGDEF"/>
    <property type="match status" value="1"/>
</dbReference>
<dbReference type="Gene3D" id="3.30.70.270">
    <property type="match status" value="1"/>
</dbReference>
<feature type="domain" description="GGDEF" evidence="5">
    <location>
        <begin position="396"/>
        <end position="526"/>
    </location>
</feature>
<reference evidence="6" key="1">
    <citation type="submission" date="2023-07" db="EMBL/GenBank/DDBJ databases">
        <title>Genome content predicts the carbon catabolic preferences of heterotrophic bacteria.</title>
        <authorList>
            <person name="Gralka M."/>
        </authorList>
    </citation>
    <scope>NUCLEOTIDE SEQUENCE</scope>
    <source>
        <strain evidence="6">I2M16</strain>
    </source>
</reference>
<keyword evidence="6" id="KW-0808">Transferase</keyword>
<sequence>MSKDQTDWKHKYKEAAIELERYESSQVEEQMRLIISHMTLGLQGQSESLDSALSHIRQTLASASNSLDRKSIAELEKQVRYLDREREKTAKSMLVFLKQWLLSLKKVADEEQQADFLLLERKASEVVDHWYEVPEYLSSLLALQESHLQESGATHVVSPLADSLSADVSQDVVVKDEASVDSQFEAVASELIQLVDALSLSADHKQRVALLIKRIRTQLSFGELVSILAELIELVQISTSSAHEDFEQYLISLNSQLAAVQGFLSESQSDQSISGKAQKALDSQVRQEVSNIHTAVNQSTSLDDLKVTVASQLDGIVFAMDEFRKSEEERESRSQQRHDELMQQMQSMEEESRRVKAHMEEERMKARTDSLTGLPNRAAYDDHLKKEFERWSRYEQGFSIAIGDLDHFKSINDNYGHLVGDKVLRLVSRVLSKTLRAADFIARYGGEEFIILLPATSISDATGAIDKLRASVCNSPFNFHGEPVQITMSFGVAETKTGDTLDQLFERADAALYRAKGGGRNCVRQG</sequence>
<dbReference type="EMBL" id="JAUOPG010000003">
    <property type="protein sequence ID" value="MDO6453309.1"/>
    <property type="molecule type" value="Genomic_DNA"/>
</dbReference>
<dbReference type="RefSeq" id="WP_303549480.1">
    <property type="nucleotide sequence ID" value="NZ_JAUOPG010000003.1"/>
</dbReference>
<keyword evidence="6" id="KW-0548">Nucleotidyltransferase</keyword>
<evidence type="ECO:0000256" key="3">
    <source>
        <dbReference type="ARBA" id="ARBA00034247"/>
    </source>
</evidence>
<evidence type="ECO:0000256" key="4">
    <source>
        <dbReference type="SAM" id="MobiDB-lite"/>
    </source>
</evidence>
<comment type="caution">
    <text evidence="6">The sequence shown here is derived from an EMBL/GenBank/DDBJ whole genome shotgun (WGS) entry which is preliminary data.</text>
</comment>
<dbReference type="Pfam" id="PF00990">
    <property type="entry name" value="GGDEF"/>
    <property type="match status" value="1"/>
</dbReference>
<dbReference type="InterPro" id="IPR048516">
    <property type="entry name" value="DGCcoil"/>
</dbReference>
<dbReference type="FunFam" id="3.30.70.270:FF:000001">
    <property type="entry name" value="Diguanylate cyclase domain protein"/>
    <property type="match status" value="1"/>
</dbReference>
<dbReference type="PROSITE" id="PS50887">
    <property type="entry name" value="GGDEF"/>
    <property type="match status" value="1"/>
</dbReference>
<dbReference type="AlphaFoldDB" id="A0AAW7XJR9"/>
<feature type="compositionally biased region" description="Basic and acidic residues" evidence="4">
    <location>
        <begin position="327"/>
        <end position="341"/>
    </location>
</feature>
<dbReference type="InterPro" id="IPR050469">
    <property type="entry name" value="Diguanylate_Cyclase"/>
</dbReference>
<dbReference type="Pfam" id="PF20975">
    <property type="entry name" value="DGCcoil"/>
    <property type="match status" value="1"/>
</dbReference>
<dbReference type="InterPro" id="IPR000160">
    <property type="entry name" value="GGDEF_dom"/>
</dbReference>
<evidence type="ECO:0000259" key="5">
    <source>
        <dbReference type="PROSITE" id="PS50887"/>
    </source>
</evidence>